<evidence type="ECO:0000256" key="2">
    <source>
        <dbReference type="ARBA" id="ARBA00022737"/>
    </source>
</evidence>
<keyword evidence="3 5" id="KW-0863">Zinc-finger</keyword>
<dbReference type="Gene3D" id="3.30.160.60">
    <property type="entry name" value="Classic Zinc Finger"/>
    <property type="match status" value="1"/>
</dbReference>
<keyword evidence="2" id="KW-0677">Repeat</keyword>
<dbReference type="Proteomes" id="UP000694910">
    <property type="component" value="Unplaced"/>
</dbReference>
<evidence type="ECO:0000256" key="4">
    <source>
        <dbReference type="ARBA" id="ARBA00022833"/>
    </source>
</evidence>
<dbReference type="PROSITE" id="PS00028">
    <property type="entry name" value="ZINC_FINGER_C2H2_1"/>
    <property type="match status" value="1"/>
</dbReference>
<evidence type="ECO:0000256" key="5">
    <source>
        <dbReference type="PROSITE-ProRule" id="PRU00042"/>
    </source>
</evidence>
<dbReference type="InterPro" id="IPR036236">
    <property type="entry name" value="Znf_C2H2_sf"/>
</dbReference>
<accession>A0ABM1DKR4</accession>
<protein>
    <submittedName>
        <fullName evidence="8">Zinc finger protein 426-like</fullName>
    </submittedName>
</protein>
<organism evidence="7 8">
    <name type="scientific">Ceratotherium simum simum</name>
    <name type="common">Southern white rhinoceros</name>
    <dbReference type="NCBI Taxonomy" id="73337"/>
    <lineage>
        <taxon>Eukaryota</taxon>
        <taxon>Metazoa</taxon>
        <taxon>Chordata</taxon>
        <taxon>Craniata</taxon>
        <taxon>Vertebrata</taxon>
        <taxon>Euteleostomi</taxon>
        <taxon>Mammalia</taxon>
        <taxon>Eutheria</taxon>
        <taxon>Laurasiatheria</taxon>
        <taxon>Perissodactyla</taxon>
        <taxon>Rhinocerotidae</taxon>
        <taxon>Ceratotherium</taxon>
    </lineage>
</organism>
<dbReference type="InterPro" id="IPR050758">
    <property type="entry name" value="Znf_C2H2-type"/>
</dbReference>
<dbReference type="InterPro" id="IPR013087">
    <property type="entry name" value="Znf_C2H2_type"/>
</dbReference>
<dbReference type="SUPFAM" id="SSF57667">
    <property type="entry name" value="beta-beta-alpha zinc fingers"/>
    <property type="match status" value="1"/>
</dbReference>
<dbReference type="PROSITE" id="PS50157">
    <property type="entry name" value="ZINC_FINGER_C2H2_2"/>
    <property type="match status" value="1"/>
</dbReference>
<feature type="domain" description="C2H2-type" evidence="6">
    <location>
        <begin position="123"/>
        <end position="150"/>
    </location>
</feature>
<evidence type="ECO:0000256" key="1">
    <source>
        <dbReference type="ARBA" id="ARBA00022723"/>
    </source>
</evidence>
<name>A0ABM1DKR4_CERSS</name>
<proteinExistence type="predicted"/>
<evidence type="ECO:0000313" key="7">
    <source>
        <dbReference type="Proteomes" id="UP000694910"/>
    </source>
</evidence>
<keyword evidence="7" id="KW-1185">Reference proteome</keyword>
<keyword evidence="4" id="KW-0862">Zinc</keyword>
<dbReference type="PANTHER" id="PTHR23234">
    <property type="entry name" value="ZNF44 PROTEIN"/>
    <property type="match status" value="1"/>
</dbReference>
<evidence type="ECO:0000259" key="6">
    <source>
        <dbReference type="PROSITE" id="PS50157"/>
    </source>
</evidence>
<dbReference type="GeneID" id="106803915"/>
<dbReference type="RefSeq" id="XP_014652395.1">
    <property type="nucleotide sequence ID" value="XM_014796909.1"/>
</dbReference>
<keyword evidence="1" id="KW-0479">Metal-binding</keyword>
<sequence length="219" mass="25616">MDMTMVHFTEAIELLCEEWITAEAIDEQVQHRSDHTVYITEVMELPWEEQVTGELRVSILFQRNLISWLEQEEELRTVERRVFQESEMHLKTKDSAVPPQDILGEKTSNRIETERSHNGWELCECKECGKDFSEQLRLKMHRRTHYGGNTYEDNQCGKSFLILHKKSSTREEISVFNQWRKAIGLTPNIVSGKLACMRKPLNAVTVGKPLLISLTFRHK</sequence>
<evidence type="ECO:0000256" key="3">
    <source>
        <dbReference type="ARBA" id="ARBA00022771"/>
    </source>
</evidence>
<gene>
    <name evidence="8" type="primary">LOC106803915</name>
</gene>
<reference evidence="8" key="1">
    <citation type="submission" date="2025-08" db="UniProtKB">
        <authorList>
            <consortium name="RefSeq"/>
        </authorList>
    </citation>
    <scope>IDENTIFICATION</scope>
</reference>
<evidence type="ECO:0000313" key="8">
    <source>
        <dbReference type="RefSeq" id="XP_014652395.1"/>
    </source>
</evidence>
<dbReference type="PANTHER" id="PTHR23234:SF10">
    <property type="entry name" value="RIKEN CDNA 6720489N17 GENE-RELATED"/>
    <property type="match status" value="1"/>
</dbReference>